<proteinExistence type="predicted"/>
<dbReference type="Pfam" id="PF07664">
    <property type="entry name" value="FeoB_C"/>
    <property type="match status" value="1"/>
</dbReference>
<keyword evidence="1" id="KW-1133">Transmembrane helix</keyword>
<evidence type="ECO:0000313" key="4">
    <source>
        <dbReference type="Proteomes" id="UP000032417"/>
    </source>
</evidence>
<protein>
    <submittedName>
        <fullName evidence="3">Small GTP-binding protein</fullName>
    </submittedName>
</protein>
<dbReference type="Proteomes" id="UP000032417">
    <property type="component" value="Chromosome 1"/>
</dbReference>
<dbReference type="PANTHER" id="PTHR43185">
    <property type="entry name" value="FERROUS IRON TRANSPORT PROTEIN B"/>
    <property type="match status" value="1"/>
</dbReference>
<dbReference type="NCBIfam" id="TIGR00231">
    <property type="entry name" value="small_GTP"/>
    <property type="match status" value="1"/>
</dbReference>
<dbReference type="PATRIC" id="fig|1562970.3.peg.582"/>
<dbReference type="Pfam" id="PF02421">
    <property type="entry name" value="FeoB_N"/>
    <property type="match status" value="1"/>
</dbReference>
<dbReference type="OrthoDB" id="9809127at2"/>
<dbReference type="SUPFAM" id="SSF52540">
    <property type="entry name" value="P-loop containing nucleoside triphosphate hydrolases"/>
    <property type="match status" value="1"/>
</dbReference>
<dbReference type="InterPro" id="IPR027417">
    <property type="entry name" value="P-loop_NTPase"/>
</dbReference>
<organism evidence="3 4">
    <name type="scientific">Fermentimonas caenicola</name>
    <dbReference type="NCBI Taxonomy" id="1562970"/>
    <lineage>
        <taxon>Bacteria</taxon>
        <taxon>Pseudomonadati</taxon>
        <taxon>Bacteroidota</taxon>
        <taxon>Bacteroidia</taxon>
        <taxon>Bacteroidales</taxon>
        <taxon>Dysgonomonadaceae</taxon>
        <taxon>Fermentimonas</taxon>
    </lineage>
</organism>
<feature type="transmembrane region" description="Helical" evidence="1">
    <location>
        <begin position="444"/>
        <end position="464"/>
    </location>
</feature>
<dbReference type="InterPro" id="IPR005225">
    <property type="entry name" value="Small_GTP-bd"/>
</dbReference>
<evidence type="ECO:0000256" key="1">
    <source>
        <dbReference type="SAM" id="Phobius"/>
    </source>
</evidence>
<sequence length="574" mass="63942">MSIRIILAGYPNVGKSVVFNRLTGMDVISSNYPGTTIEIARGFLKWEGERYEMIDLPGFYSLEPTCKAEEIAVKLISRGDLIVQVVNATNLERNLNLTLQLIQQRKPMLIALNMFDETKQKGIDIDVAKLEQILDLPVVPTSALTGEGIKELVTRMKEARVSHYHFEDAQRWNEIGKITGQVQVIHPQHRSYLERLQHASVRPITGIPILVVVLFLMFTLIRVIGEGLIEFLLDPFFENMWKPLMTTLSARLSHQSLLHDLLIGDLIGGEIDFGQSFGLLTTGLHVTFGAVLPYVLAFFTLLSVLEDTGYLPRVAVMVDNLMHKVGLHGLSIIPMLLGFGCNVPGTMATRILETRKEKFIVATLIAITVPCMAMQAMLFGLLGTYGVKGVGIVYLTLFVVWLVLGMILKRTVRGRSPELFLEIPPYRRPYIGGLMKKIWMRVRWFLQEAVPFVLLGVLIVNLLYSLGFMQWVSDKVSPLFTLLSGLPGEASGALIIGFLRKDLAVGMLIPLNLTFQQLVVASVMLSMFFPCMATFSVLLKELGIKDLLKLTGIMLLCVVITGSLLHIVLSLFTG</sequence>
<dbReference type="AlphaFoldDB" id="A0A098C0A7"/>
<feature type="transmembrane region" description="Helical" evidence="1">
    <location>
        <begin position="518"/>
        <end position="538"/>
    </location>
</feature>
<dbReference type="EMBL" id="LN515532">
    <property type="protein sequence ID" value="CEA15352.1"/>
    <property type="molecule type" value="Genomic_DNA"/>
</dbReference>
<dbReference type="CDD" id="cd01879">
    <property type="entry name" value="FeoB"/>
    <property type="match status" value="1"/>
</dbReference>
<dbReference type="PROSITE" id="PS51711">
    <property type="entry name" value="G_FEOB"/>
    <property type="match status" value="1"/>
</dbReference>
<dbReference type="InterPro" id="IPR030389">
    <property type="entry name" value="G_FEOB_dom"/>
</dbReference>
<feature type="domain" description="FeoB-type G" evidence="2">
    <location>
        <begin position="2"/>
        <end position="162"/>
    </location>
</feature>
<dbReference type="GO" id="GO:0005525">
    <property type="term" value="F:GTP binding"/>
    <property type="evidence" value="ECO:0007669"/>
    <property type="project" value="InterPro"/>
</dbReference>
<dbReference type="HOGENOM" id="CLU_013350_6_0_10"/>
<keyword evidence="4" id="KW-1185">Reference proteome</keyword>
<feature type="transmembrane region" description="Helical" evidence="1">
    <location>
        <begin position="325"/>
        <end position="347"/>
    </location>
</feature>
<feature type="transmembrane region" description="Helical" evidence="1">
    <location>
        <begin position="359"/>
        <end position="383"/>
    </location>
</feature>
<keyword evidence="1" id="KW-0812">Transmembrane</keyword>
<dbReference type="InterPro" id="IPR011642">
    <property type="entry name" value="Gate_dom"/>
</dbReference>
<evidence type="ECO:0000259" key="2">
    <source>
        <dbReference type="PROSITE" id="PS51711"/>
    </source>
</evidence>
<keyword evidence="1" id="KW-0472">Membrane</keyword>
<dbReference type="GO" id="GO:0015093">
    <property type="term" value="F:ferrous iron transmembrane transporter activity"/>
    <property type="evidence" value="ECO:0007669"/>
    <property type="project" value="InterPro"/>
</dbReference>
<feature type="transmembrane region" description="Helical" evidence="1">
    <location>
        <begin position="389"/>
        <end position="408"/>
    </location>
</feature>
<dbReference type="Gene3D" id="3.40.50.300">
    <property type="entry name" value="P-loop containing nucleotide triphosphate hydrolases"/>
    <property type="match status" value="1"/>
</dbReference>
<reference evidence="3 4" key="1">
    <citation type="submission" date="2014-08" db="EMBL/GenBank/DDBJ databases">
        <authorList>
            <person name="Wibberg D."/>
        </authorList>
    </citation>
    <scope>NUCLEOTIDE SEQUENCE [LARGE SCALE GENOMIC DNA]</scope>
    <source>
        <strain evidence="4">ING2-E5B</strain>
    </source>
</reference>
<name>A0A098C0A7_9BACT</name>
<dbReference type="GO" id="GO:0005886">
    <property type="term" value="C:plasma membrane"/>
    <property type="evidence" value="ECO:0007669"/>
    <property type="project" value="TreeGrafter"/>
</dbReference>
<gene>
    <name evidence="3" type="ORF">ING2E5B_0585</name>
</gene>
<dbReference type="PRINTS" id="PR00326">
    <property type="entry name" value="GTP1OBG"/>
</dbReference>
<feature type="transmembrane region" description="Helical" evidence="1">
    <location>
        <begin position="284"/>
        <end position="305"/>
    </location>
</feature>
<feature type="transmembrane region" description="Helical" evidence="1">
    <location>
        <begin position="476"/>
        <end position="498"/>
    </location>
</feature>
<feature type="transmembrane region" description="Helical" evidence="1">
    <location>
        <begin position="204"/>
        <end position="224"/>
    </location>
</feature>
<dbReference type="InterPro" id="IPR050860">
    <property type="entry name" value="FeoB_GTPase"/>
</dbReference>
<dbReference type="InterPro" id="IPR011640">
    <property type="entry name" value="Fe2_transport_prot_B_C"/>
</dbReference>
<dbReference type="PANTHER" id="PTHR43185:SF1">
    <property type="entry name" value="FE(2+) TRANSPORTER FEOB"/>
    <property type="match status" value="1"/>
</dbReference>
<accession>A0A098C0A7</accession>
<feature type="transmembrane region" description="Helical" evidence="1">
    <location>
        <begin position="550"/>
        <end position="572"/>
    </location>
</feature>
<dbReference type="InterPro" id="IPR006073">
    <property type="entry name" value="GTP-bd"/>
</dbReference>
<dbReference type="STRING" id="1562970.ING2E5B_0585"/>
<dbReference type="KEGG" id="pbt:ING2E5B_0585"/>
<evidence type="ECO:0000313" key="3">
    <source>
        <dbReference type="EMBL" id="CEA15352.1"/>
    </source>
</evidence>
<dbReference type="Pfam" id="PF07670">
    <property type="entry name" value="Gate"/>
    <property type="match status" value="2"/>
</dbReference>